<comment type="similarity">
    <text evidence="2">Belongs to the HAD-like hydrolase superfamily. SerB family.</text>
</comment>
<dbReference type="Gene3D" id="3.40.50.1000">
    <property type="entry name" value="HAD superfamily/HAD-like"/>
    <property type="match status" value="1"/>
</dbReference>
<evidence type="ECO:0000256" key="1">
    <source>
        <dbReference type="ARBA" id="ARBA00001946"/>
    </source>
</evidence>
<sequence length="216" mass="24914">METILFLDFDGTITEQDTCDMLMERYGNAECLELNRRWERKEISTMECARQSFRQMQVTPEVLKRLVQEVKVDPHLKELLRFCEQENYPAYILSDGYEPIIQGVLQREGIKISCFCNGLSFDGQYRVMAPHYNPRCGRCGTCKQKLVERLGQPGARKIFVGDGYSDFCAAESCSKVFAKKNLLKYCLENQIPAHPYETLGEVLQWLRGEAEHGHPV</sequence>
<name>F6DLZ1_DESRL</name>
<dbReference type="Gene3D" id="3.90.1470.20">
    <property type="match status" value="1"/>
</dbReference>
<keyword evidence="7" id="KW-1185">Reference proteome</keyword>
<dbReference type="InterPro" id="IPR023214">
    <property type="entry name" value="HAD_sf"/>
</dbReference>
<keyword evidence="3" id="KW-0479">Metal-binding</keyword>
<evidence type="ECO:0000313" key="7">
    <source>
        <dbReference type="Proteomes" id="UP000009234"/>
    </source>
</evidence>
<dbReference type="InterPro" id="IPR050582">
    <property type="entry name" value="HAD-like_SerB"/>
</dbReference>
<dbReference type="OrthoDB" id="9804940at2"/>
<evidence type="ECO:0000256" key="2">
    <source>
        <dbReference type="ARBA" id="ARBA00009184"/>
    </source>
</evidence>
<keyword evidence="4" id="KW-0378">Hydrolase</keyword>
<dbReference type="Proteomes" id="UP000009234">
    <property type="component" value="Chromosome"/>
</dbReference>
<proteinExistence type="inferred from homology"/>
<reference evidence="7" key="1">
    <citation type="submission" date="2011-05" db="EMBL/GenBank/DDBJ databases">
        <title>Complete sequence of Desulfotomaculum ruminis DSM 2154.</title>
        <authorList>
            <person name="Lucas S."/>
            <person name="Copeland A."/>
            <person name="Lapidus A."/>
            <person name="Cheng J.-F."/>
            <person name="Goodwin L."/>
            <person name="Pitluck S."/>
            <person name="Lu M."/>
            <person name="Detter J.C."/>
            <person name="Han C."/>
            <person name="Tapia R."/>
            <person name="Land M."/>
            <person name="Hauser L."/>
            <person name="Kyrpides N."/>
            <person name="Ivanova N."/>
            <person name="Mikhailova N."/>
            <person name="Pagani I."/>
            <person name="Stams A.J.M."/>
            <person name="Plugge C.M."/>
            <person name="Muyzer G."/>
            <person name="Kuever J."/>
            <person name="Parshina S.N."/>
            <person name="Ivanova A.E."/>
            <person name="Nazina T.N."/>
            <person name="Brambilla E."/>
            <person name="Spring S."/>
            <person name="Klenk H.-P."/>
            <person name="Woyke T."/>
        </authorList>
    </citation>
    <scope>NUCLEOTIDE SEQUENCE [LARGE SCALE GENOMIC DNA]</scope>
    <source>
        <strain evidence="7">ATCC 23193 / DSM 2154 / NCIB 8452 / DL</strain>
    </source>
</reference>
<reference evidence="6 7" key="2">
    <citation type="journal article" date="2012" name="Stand. Genomic Sci.">
        <title>Complete genome sequence of the sulfate-reducing firmicute Desulfotomaculum ruminis type strain (DL(T)).</title>
        <authorList>
            <person name="Spring S."/>
            <person name="Visser M."/>
            <person name="Lu M."/>
            <person name="Copeland A."/>
            <person name="Lapidus A."/>
            <person name="Lucas S."/>
            <person name="Cheng J.F."/>
            <person name="Han C."/>
            <person name="Tapia R."/>
            <person name="Goodwin L.A."/>
            <person name="Pitluck S."/>
            <person name="Ivanova N."/>
            <person name="Land M."/>
            <person name="Hauser L."/>
            <person name="Larimer F."/>
            <person name="Rohde M."/>
            <person name="Goker M."/>
            <person name="Detter J.C."/>
            <person name="Kyrpides N.C."/>
            <person name="Woyke T."/>
            <person name="Schaap P.J."/>
            <person name="Plugge C.M."/>
            <person name="Muyzer G."/>
            <person name="Kuever J."/>
            <person name="Pereira I.A."/>
            <person name="Parshina S.N."/>
            <person name="Bernier-Latmani R."/>
            <person name="Stams A.J."/>
            <person name="Klenk H.P."/>
        </authorList>
    </citation>
    <scope>NUCLEOTIDE SEQUENCE [LARGE SCALE GENOMIC DNA]</scope>
    <source>
        <strain evidence="7">ATCC 23193 / DSM 2154 / NCIB 8452 / DL</strain>
    </source>
</reference>
<dbReference type="GO" id="GO:0000287">
    <property type="term" value="F:magnesium ion binding"/>
    <property type="evidence" value="ECO:0007669"/>
    <property type="project" value="TreeGrafter"/>
</dbReference>
<dbReference type="EMBL" id="CP002780">
    <property type="protein sequence ID" value="AEG58434.1"/>
    <property type="molecule type" value="Genomic_DNA"/>
</dbReference>
<dbReference type="InterPro" id="IPR036412">
    <property type="entry name" value="HAD-like_sf"/>
</dbReference>
<evidence type="ECO:0000256" key="4">
    <source>
        <dbReference type="ARBA" id="ARBA00022801"/>
    </source>
</evidence>
<evidence type="ECO:0000313" key="6">
    <source>
        <dbReference type="EMBL" id="AEG58434.1"/>
    </source>
</evidence>
<dbReference type="KEGG" id="dru:Desru_0133"/>
<dbReference type="eggNOG" id="COG4359">
    <property type="taxonomic scope" value="Bacteria"/>
</dbReference>
<dbReference type="SUPFAM" id="SSF56784">
    <property type="entry name" value="HAD-like"/>
    <property type="match status" value="1"/>
</dbReference>
<organism evidence="6 7">
    <name type="scientific">Desulforamulus ruminis (strain ATCC 23193 / DSM 2154 / NCIMB 8452 / DL)</name>
    <name type="common">Desulfotomaculum ruminis</name>
    <dbReference type="NCBI Taxonomy" id="696281"/>
    <lineage>
        <taxon>Bacteria</taxon>
        <taxon>Bacillati</taxon>
        <taxon>Bacillota</taxon>
        <taxon>Clostridia</taxon>
        <taxon>Eubacteriales</taxon>
        <taxon>Peptococcaceae</taxon>
        <taxon>Desulforamulus</taxon>
    </lineage>
</organism>
<dbReference type="NCBIfam" id="TIGR01489">
    <property type="entry name" value="DKMTPPase-SF"/>
    <property type="match status" value="1"/>
</dbReference>
<accession>F6DLZ1</accession>
<dbReference type="HOGENOM" id="CLU_058495_2_0_9"/>
<dbReference type="GO" id="GO:0006564">
    <property type="term" value="P:L-serine biosynthetic process"/>
    <property type="evidence" value="ECO:0007669"/>
    <property type="project" value="TreeGrafter"/>
</dbReference>
<dbReference type="STRING" id="696281.Desru_0133"/>
<keyword evidence="5" id="KW-0460">Magnesium</keyword>
<dbReference type="AlphaFoldDB" id="F6DLZ1"/>
<dbReference type="GO" id="GO:0036424">
    <property type="term" value="F:L-phosphoserine phosphatase activity"/>
    <property type="evidence" value="ECO:0007669"/>
    <property type="project" value="TreeGrafter"/>
</dbReference>
<gene>
    <name evidence="6" type="ordered locus">Desru_0133</name>
</gene>
<dbReference type="RefSeq" id="WP_013840216.1">
    <property type="nucleotide sequence ID" value="NC_015589.1"/>
</dbReference>
<dbReference type="PANTHER" id="PTHR43344">
    <property type="entry name" value="PHOSPHOSERINE PHOSPHATASE"/>
    <property type="match status" value="1"/>
</dbReference>
<evidence type="ECO:0000256" key="3">
    <source>
        <dbReference type="ARBA" id="ARBA00022723"/>
    </source>
</evidence>
<dbReference type="GO" id="GO:0005737">
    <property type="term" value="C:cytoplasm"/>
    <property type="evidence" value="ECO:0007669"/>
    <property type="project" value="TreeGrafter"/>
</dbReference>
<dbReference type="NCBIfam" id="TIGR01488">
    <property type="entry name" value="HAD-SF-IB"/>
    <property type="match status" value="1"/>
</dbReference>
<dbReference type="InterPro" id="IPR006384">
    <property type="entry name" value="HAD_hydro_PyrdxlP_Pase-like"/>
</dbReference>
<dbReference type="InterPro" id="IPR016965">
    <property type="entry name" value="Pase_PHOSPHO-typ"/>
</dbReference>
<evidence type="ECO:0000256" key="5">
    <source>
        <dbReference type="ARBA" id="ARBA00022842"/>
    </source>
</evidence>
<dbReference type="PANTHER" id="PTHR43344:SF21">
    <property type="entry name" value="POLYOL PHOSPHATE PHOSPHATASE PYP1"/>
    <property type="match status" value="1"/>
</dbReference>
<dbReference type="Pfam" id="PF06888">
    <property type="entry name" value="Put_Phosphatase"/>
    <property type="match status" value="1"/>
</dbReference>
<protein>
    <submittedName>
        <fullName evidence="6">2,3-diketo-5-methylthio-1-phosphopentane phosphatase</fullName>
    </submittedName>
</protein>
<comment type="cofactor">
    <cofactor evidence="1">
        <name>Mg(2+)</name>
        <dbReference type="ChEBI" id="CHEBI:18420"/>
    </cofactor>
</comment>